<evidence type="ECO:0000256" key="14">
    <source>
        <dbReference type="ARBA" id="ARBA00048202"/>
    </source>
</evidence>
<keyword evidence="9" id="KW-0521">NADP</keyword>
<protein>
    <recommendedName>
        <fullName evidence="4">proton-translocating NAD(P)(+) transhydrogenase</fullName>
        <ecNumber evidence="4">7.1.1.1</ecNumber>
    </recommendedName>
</protein>
<comment type="catalytic activity">
    <reaction evidence="14">
        <text>NAD(+) + NADPH + H(+)(in) = NADH + NADP(+) + H(+)(out)</text>
        <dbReference type="Rhea" id="RHEA:47992"/>
        <dbReference type="ChEBI" id="CHEBI:15378"/>
        <dbReference type="ChEBI" id="CHEBI:57540"/>
        <dbReference type="ChEBI" id="CHEBI:57783"/>
        <dbReference type="ChEBI" id="CHEBI:57945"/>
        <dbReference type="ChEBI" id="CHEBI:58349"/>
        <dbReference type="EC" id="7.1.1.1"/>
    </reaction>
</comment>
<keyword evidence="7 15" id="KW-0812">Transmembrane</keyword>
<dbReference type="Gene3D" id="3.40.50.720">
    <property type="entry name" value="NAD(P)-binding Rossmann-like Domain"/>
    <property type="match status" value="2"/>
</dbReference>
<organism evidence="18 19">
    <name type="scientific">Almyronema epifaneia S1</name>
    <dbReference type="NCBI Taxonomy" id="2991925"/>
    <lineage>
        <taxon>Bacteria</taxon>
        <taxon>Bacillati</taxon>
        <taxon>Cyanobacteriota</taxon>
        <taxon>Cyanophyceae</taxon>
        <taxon>Nodosilineales</taxon>
        <taxon>Nodosilineaceae</taxon>
        <taxon>Almyronema</taxon>
        <taxon>Almyronema epifaneia</taxon>
    </lineage>
</organism>
<evidence type="ECO:0000259" key="16">
    <source>
        <dbReference type="SMART" id="SM01002"/>
    </source>
</evidence>
<feature type="transmembrane region" description="Helical" evidence="15">
    <location>
        <begin position="454"/>
        <end position="472"/>
    </location>
</feature>
<keyword evidence="8" id="KW-0547">Nucleotide-binding</keyword>
<dbReference type="RefSeq" id="WP_377962142.1">
    <property type="nucleotide sequence ID" value="NZ_JBHZOL010000024.1"/>
</dbReference>
<dbReference type="InterPro" id="IPR024605">
    <property type="entry name" value="NADP_transhyd_a_C"/>
</dbReference>
<evidence type="ECO:0000256" key="8">
    <source>
        <dbReference type="ARBA" id="ARBA00022741"/>
    </source>
</evidence>
<keyword evidence="5" id="KW-1003">Cell membrane</keyword>
<dbReference type="EC" id="7.1.1.1" evidence="4"/>
<dbReference type="EMBL" id="JBHZOL010000024">
    <property type="protein sequence ID" value="MFE4105491.1"/>
    <property type="molecule type" value="Genomic_DNA"/>
</dbReference>
<dbReference type="NCBIfam" id="TIGR00561">
    <property type="entry name" value="pntA"/>
    <property type="match status" value="1"/>
</dbReference>
<dbReference type="PIRSF" id="PIRSF000203">
    <property type="entry name" value="NADP_transhydrogenase_alpha"/>
    <property type="match status" value="1"/>
</dbReference>
<keyword evidence="19" id="KW-1185">Reference proteome</keyword>
<feature type="domain" description="Alanine dehydrogenase/pyridine nucleotide transhydrogenase N-terminal" evidence="17">
    <location>
        <begin position="23"/>
        <end position="164"/>
    </location>
</feature>
<evidence type="ECO:0000256" key="5">
    <source>
        <dbReference type="ARBA" id="ARBA00022475"/>
    </source>
</evidence>
<evidence type="ECO:0000256" key="9">
    <source>
        <dbReference type="ARBA" id="ARBA00022857"/>
    </source>
</evidence>
<dbReference type="CDD" id="cd05304">
    <property type="entry name" value="Rubrum_tdh"/>
    <property type="match status" value="1"/>
</dbReference>
<comment type="function">
    <text evidence="1">The transhydrogenation between NADH and NADP is coupled to respiration and ATP hydrolysis and functions as a proton pump across the membrane.</text>
</comment>
<evidence type="ECO:0000256" key="3">
    <source>
        <dbReference type="ARBA" id="ARBA00005689"/>
    </source>
</evidence>
<comment type="similarity">
    <text evidence="3">Belongs to the AlaDH/PNT family.</text>
</comment>
<dbReference type="Pfam" id="PF01262">
    <property type="entry name" value="AlaDh_PNT_C"/>
    <property type="match status" value="1"/>
</dbReference>
<feature type="transmembrane region" description="Helical" evidence="15">
    <location>
        <begin position="479"/>
        <end position="496"/>
    </location>
</feature>
<evidence type="ECO:0000256" key="6">
    <source>
        <dbReference type="ARBA" id="ARBA00022519"/>
    </source>
</evidence>
<dbReference type="InterPro" id="IPR008142">
    <property type="entry name" value="AlaDH/PNT_CS1"/>
</dbReference>
<evidence type="ECO:0000256" key="2">
    <source>
        <dbReference type="ARBA" id="ARBA00004429"/>
    </source>
</evidence>
<dbReference type="PANTHER" id="PTHR10160:SF19">
    <property type="entry name" value="PROTON-TRANSLOCATING NAD(P)(+) TRANSHYDROGENASE"/>
    <property type="match status" value="1"/>
</dbReference>
<evidence type="ECO:0000256" key="12">
    <source>
        <dbReference type="ARBA" id="ARBA00023027"/>
    </source>
</evidence>
<dbReference type="PROSITE" id="PS00836">
    <property type="entry name" value="ALADH_PNT_1"/>
    <property type="match status" value="1"/>
</dbReference>
<evidence type="ECO:0000259" key="17">
    <source>
        <dbReference type="SMART" id="SM01003"/>
    </source>
</evidence>
<dbReference type="SUPFAM" id="SSF52283">
    <property type="entry name" value="Formate/glycerate dehydrogenase catalytic domain-like"/>
    <property type="match status" value="1"/>
</dbReference>
<keyword evidence="12" id="KW-0520">NAD</keyword>
<keyword evidence="6" id="KW-0997">Cell inner membrane</keyword>
<dbReference type="SMART" id="SM01003">
    <property type="entry name" value="AlaDh_PNT_N"/>
    <property type="match status" value="1"/>
</dbReference>
<sequence length="537" mass="57006">MTIAVDKEIQSIERSETAPKKVGVPKEVFPGEARVAVTPETARKLQKLGFEVLVQSGAGVAASFSDEAYRQAGCQIVSDVRSLWAEADIVLKVRPPERQPELDVHEAELLPEGSTLISFLWPAQNTALVEQLAARKATALAMDSVPRITRAQKMDALSSMANIAGYRAVIEAANHFDRFFTGQITAAGKVPPCKVLVIGAGVAGLSAIGTARGLGAVVRAFDTRPVVKEQVQSMGAEFLELAFEEDGSGTGGYAKVMSKEFIEAEMTLFAQQAQDVDIIITTALIPGKKAPLLITQAMVESMKPGSVVVDMAAEQGGNCEVTRPGEIYQHHGVTIIGLTDLPSRMASQSSQLYGTNLCHLLSDMGGSEHYRVDFEDEVVRGALVTYEGEVTWPAPRPAVPTPQSPAPPPKAIAAAEAVPLPAPQRSLAWLWPTLAGLALLGIGVAAPASFLSHFTVFVLACFVGWQVIWNVAPALHTPLMSVTNAISGIIIIGGMLQISGELSSPTTILGAIAILVGTINIAGGFLVTQRMLKMFRK</sequence>
<evidence type="ECO:0000256" key="4">
    <source>
        <dbReference type="ARBA" id="ARBA00012943"/>
    </source>
</evidence>
<feature type="domain" description="Alanine dehydrogenase/pyridine nucleotide transhydrogenase NAD(H)-binding" evidence="16">
    <location>
        <begin position="173"/>
        <end position="337"/>
    </location>
</feature>
<dbReference type="InterPro" id="IPR026255">
    <property type="entry name" value="NADP_transhyd_a"/>
</dbReference>
<gene>
    <name evidence="18" type="primary">pntA</name>
    <name evidence="18" type="ORF">ACFVKH_04320</name>
</gene>
<keyword evidence="11 15" id="KW-1133">Transmembrane helix</keyword>
<feature type="transmembrane region" description="Helical" evidence="15">
    <location>
        <begin position="508"/>
        <end position="527"/>
    </location>
</feature>
<evidence type="ECO:0000256" key="11">
    <source>
        <dbReference type="ARBA" id="ARBA00022989"/>
    </source>
</evidence>
<dbReference type="Proteomes" id="UP001600165">
    <property type="component" value="Unassembled WGS sequence"/>
</dbReference>
<evidence type="ECO:0000313" key="18">
    <source>
        <dbReference type="EMBL" id="MFE4105491.1"/>
    </source>
</evidence>
<keyword evidence="10" id="KW-1278">Translocase</keyword>
<dbReference type="SMART" id="SM01002">
    <property type="entry name" value="AlaDh_PNT_C"/>
    <property type="match status" value="1"/>
</dbReference>
<evidence type="ECO:0000256" key="13">
    <source>
        <dbReference type="ARBA" id="ARBA00023136"/>
    </source>
</evidence>
<name>A0ABW6IBG2_9CYAN</name>
<reference evidence="18 19" key="1">
    <citation type="submission" date="2024-10" db="EMBL/GenBank/DDBJ databases">
        <authorList>
            <person name="Ratan Roy A."/>
            <person name="Morales Sandoval P.H."/>
            <person name="De Los Santos Villalobos S."/>
            <person name="Chakraborty S."/>
            <person name="Mukherjee J."/>
        </authorList>
    </citation>
    <scope>NUCLEOTIDE SEQUENCE [LARGE SCALE GENOMIC DNA]</scope>
    <source>
        <strain evidence="18 19">S1</strain>
    </source>
</reference>
<dbReference type="Pfam" id="PF05222">
    <property type="entry name" value="AlaDh_PNT_N"/>
    <property type="match status" value="1"/>
</dbReference>
<proteinExistence type="inferred from homology"/>
<dbReference type="InterPro" id="IPR008143">
    <property type="entry name" value="Ala_DH/PNT_CS2"/>
</dbReference>
<evidence type="ECO:0000256" key="15">
    <source>
        <dbReference type="SAM" id="Phobius"/>
    </source>
</evidence>
<dbReference type="InterPro" id="IPR007886">
    <property type="entry name" value="AlaDH/PNT_N"/>
</dbReference>
<comment type="caution">
    <text evidence="18">The sequence shown here is derived from an EMBL/GenBank/DDBJ whole genome shotgun (WGS) entry which is preliminary data.</text>
</comment>
<dbReference type="NCBIfam" id="NF006942">
    <property type="entry name" value="PRK09424.1"/>
    <property type="match status" value="1"/>
</dbReference>
<dbReference type="SUPFAM" id="SSF51735">
    <property type="entry name" value="NAD(P)-binding Rossmann-fold domains"/>
    <property type="match status" value="1"/>
</dbReference>
<evidence type="ECO:0000256" key="10">
    <source>
        <dbReference type="ARBA" id="ARBA00022967"/>
    </source>
</evidence>
<dbReference type="InterPro" id="IPR036291">
    <property type="entry name" value="NAD(P)-bd_dom_sf"/>
</dbReference>
<evidence type="ECO:0000256" key="1">
    <source>
        <dbReference type="ARBA" id="ARBA00003943"/>
    </source>
</evidence>
<accession>A0ABW6IBG2</accession>
<evidence type="ECO:0000256" key="7">
    <source>
        <dbReference type="ARBA" id="ARBA00022692"/>
    </source>
</evidence>
<dbReference type="PANTHER" id="PTHR10160">
    <property type="entry name" value="NAD(P) TRANSHYDROGENASE"/>
    <property type="match status" value="1"/>
</dbReference>
<dbReference type="PROSITE" id="PS00837">
    <property type="entry name" value="ALADH_PNT_2"/>
    <property type="match status" value="1"/>
</dbReference>
<evidence type="ECO:0000313" key="19">
    <source>
        <dbReference type="Proteomes" id="UP001600165"/>
    </source>
</evidence>
<dbReference type="Pfam" id="PF12769">
    <property type="entry name" value="PNTB_4TM"/>
    <property type="match status" value="1"/>
</dbReference>
<dbReference type="InterPro" id="IPR007698">
    <property type="entry name" value="AlaDH/PNT_NAD(H)-bd"/>
</dbReference>
<keyword evidence="13 15" id="KW-0472">Membrane</keyword>
<feature type="transmembrane region" description="Helical" evidence="15">
    <location>
        <begin position="429"/>
        <end position="448"/>
    </location>
</feature>
<comment type="subcellular location">
    <subcellularLocation>
        <location evidence="2">Cell inner membrane</location>
        <topology evidence="2">Multi-pass membrane protein</topology>
    </subcellularLocation>
</comment>